<dbReference type="GO" id="GO:0004089">
    <property type="term" value="F:carbonate dehydratase activity"/>
    <property type="evidence" value="ECO:0007669"/>
    <property type="project" value="UniProtKB-EC"/>
</dbReference>
<dbReference type="InterPro" id="IPR023561">
    <property type="entry name" value="Carbonic_anhydrase_a-class"/>
</dbReference>
<dbReference type="GO" id="GO:0008270">
    <property type="term" value="F:zinc ion binding"/>
    <property type="evidence" value="ECO:0007669"/>
    <property type="project" value="InterPro"/>
</dbReference>
<sequence length="324" mass="37251">MPLVFEVQKTLPKRSSSPRLQRQKEPRRAGTMGSVGFPLKLSACILFFLILENFCVTCDSHWCYDKPECGPSTWGTIGFCGGTRQSPINIDHKKVVHDSSLGPIYFNGYEDRKIVKQMKNTGYHLQITFHSKATISGPGLPAVYWLHSAHWHWGTQNTRGAEHTINGQRYAMEMHVVHTKNNMSLEDAKKDPEGLLVLAFFMRISQGVYYITPWTTLVNLLDKIPEKDNFWDLNGEFSLGGLLKTADVSCYYRYSGSLTSPNCEESVIWIVFREPIGVHSQVVEKMTNSLYFTTIQENRRMQNNFRFVQPLNGRKVYYYQEIKN</sequence>
<dbReference type="PROSITE" id="PS51144">
    <property type="entry name" value="ALPHA_CA_2"/>
    <property type="match status" value="1"/>
</dbReference>
<dbReference type="SMART" id="SM01057">
    <property type="entry name" value="Carb_anhydrase"/>
    <property type="match status" value="1"/>
</dbReference>
<dbReference type="FunFam" id="3.10.200.10:FF:000003">
    <property type="entry name" value="Carbonic anhydrase 12"/>
    <property type="match status" value="1"/>
</dbReference>
<comment type="similarity">
    <text evidence="1">Belongs to the alpha-carbonic anhydrase family.</text>
</comment>
<dbReference type="Pfam" id="PF00194">
    <property type="entry name" value="Carb_anhydrase"/>
    <property type="match status" value="1"/>
</dbReference>
<protein>
    <recommendedName>
        <fullName evidence="2">carbonic anhydrase</fullName>
        <ecNumber evidence="2">4.2.1.1</ecNumber>
    </recommendedName>
</protein>
<keyword evidence="4" id="KW-0862">Zinc</keyword>
<keyword evidence="10" id="KW-1185">Reference proteome</keyword>
<evidence type="ECO:0000313" key="10">
    <source>
        <dbReference type="Proteomes" id="UP001474421"/>
    </source>
</evidence>
<evidence type="ECO:0000256" key="2">
    <source>
        <dbReference type="ARBA" id="ARBA00012925"/>
    </source>
</evidence>
<keyword evidence="5" id="KW-0325">Glycoprotein</keyword>
<evidence type="ECO:0000256" key="1">
    <source>
        <dbReference type="ARBA" id="ARBA00010718"/>
    </source>
</evidence>
<evidence type="ECO:0000313" key="9">
    <source>
        <dbReference type="EMBL" id="KAK9397632.1"/>
    </source>
</evidence>
<dbReference type="PANTHER" id="PTHR18952">
    <property type="entry name" value="CARBONIC ANHYDRASE"/>
    <property type="match status" value="1"/>
</dbReference>
<accession>A0AAW1B807</accession>
<organism evidence="9 10">
    <name type="scientific">Crotalus adamanteus</name>
    <name type="common">Eastern diamondback rattlesnake</name>
    <dbReference type="NCBI Taxonomy" id="8729"/>
    <lineage>
        <taxon>Eukaryota</taxon>
        <taxon>Metazoa</taxon>
        <taxon>Chordata</taxon>
        <taxon>Craniata</taxon>
        <taxon>Vertebrata</taxon>
        <taxon>Euteleostomi</taxon>
        <taxon>Lepidosauria</taxon>
        <taxon>Squamata</taxon>
        <taxon>Bifurcata</taxon>
        <taxon>Unidentata</taxon>
        <taxon>Episquamata</taxon>
        <taxon>Toxicofera</taxon>
        <taxon>Serpentes</taxon>
        <taxon>Colubroidea</taxon>
        <taxon>Viperidae</taxon>
        <taxon>Crotalinae</taxon>
        <taxon>Crotalus</taxon>
    </lineage>
</organism>
<feature type="region of interest" description="Disordered" evidence="7">
    <location>
        <begin position="9"/>
        <end position="30"/>
    </location>
</feature>
<evidence type="ECO:0000256" key="5">
    <source>
        <dbReference type="ARBA" id="ARBA00023180"/>
    </source>
</evidence>
<dbReference type="InterPro" id="IPR036398">
    <property type="entry name" value="CA_dom_sf"/>
</dbReference>
<dbReference type="AlphaFoldDB" id="A0AAW1B807"/>
<evidence type="ECO:0000256" key="7">
    <source>
        <dbReference type="SAM" id="MobiDB-lite"/>
    </source>
</evidence>
<evidence type="ECO:0000259" key="8">
    <source>
        <dbReference type="PROSITE" id="PS51144"/>
    </source>
</evidence>
<dbReference type="EMBL" id="JAOTOJ010000008">
    <property type="protein sequence ID" value="KAK9397632.1"/>
    <property type="molecule type" value="Genomic_DNA"/>
</dbReference>
<keyword evidence="3" id="KW-0479">Metal-binding</keyword>
<dbReference type="GO" id="GO:0005886">
    <property type="term" value="C:plasma membrane"/>
    <property type="evidence" value="ECO:0007669"/>
    <property type="project" value="TreeGrafter"/>
</dbReference>
<feature type="domain" description="Alpha-carbonic anhydrase" evidence="8">
    <location>
        <begin position="60"/>
        <end position="320"/>
    </location>
</feature>
<comment type="caution">
    <text evidence="9">The sequence shown here is derived from an EMBL/GenBank/DDBJ whole genome shotgun (WGS) entry which is preliminary data.</text>
</comment>
<evidence type="ECO:0000256" key="4">
    <source>
        <dbReference type="ARBA" id="ARBA00022833"/>
    </source>
</evidence>
<gene>
    <name evidence="9" type="ORF">NXF25_020993</name>
</gene>
<proteinExistence type="inferred from homology"/>
<keyword evidence="6" id="KW-0456">Lyase</keyword>
<dbReference type="EC" id="4.2.1.1" evidence="2"/>
<dbReference type="Proteomes" id="UP001474421">
    <property type="component" value="Unassembled WGS sequence"/>
</dbReference>
<dbReference type="InterPro" id="IPR001148">
    <property type="entry name" value="CA_dom"/>
</dbReference>
<evidence type="ECO:0000256" key="6">
    <source>
        <dbReference type="ARBA" id="ARBA00023239"/>
    </source>
</evidence>
<evidence type="ECO:0000256" key="3">
    <source>
        <dbReference type="ARBA" id="ARBA00022723"/>
    </source>
</evidence>
<dbReference type="SUPFAM" id="SSF51069">
    <property type="entry name" value="Carbonic anhydrase"/>
    <property type="match status" value="1"/>
</dbReference>
<dbReference type="PANTHER" id="PTHR18952:SF200">
    <property type="entry name" value="CARBONIC ANHYDRASE"/>
    <property type="match status" value="1"/>
</dbReference>
<dbReference type="Gene3D" id="3.10.200.10">
    <property type="entry name" value="Alpha carbonic anhydrase"/>
    <property type="match status" value="1"/>
</dbReference>
<reference evidence="9 10" key="1">
    <citation type="journal article" date="2024" name="Proc. Natl. Acad. Sci. U.S.A.">
        <title>The genetic regulatory architecture and epigenomic basis for age-related changes in rattlesnake venom.</title>
        <authorList>
            <person name="Hogan M.P."/>
            <person name="Holding M.L."/>
            <person name="Nystrom G.S."/>
            <person name="Colston T.J."/>
            <person name="Bartlett D.A."/>
            <person name="Mason A.J."/>
            <person name="Ellsworth S.A."/>
            <person name="Rautsaw R.M."/>
            <person name="Lawrence K.C."/>
            <person name="Strickland J.L."/>
            <person name="He B."/>
            <person name="Fraser P."/>
            <person name="Margres M.J."/>
            <person name="Gilbert D.M."/>
            <person name="Gibbs H.L."/>
            <person name="Parkinson C.L."/>
            <person name="Rokyta D.R."/>
        </authorList>
    </citation>
    <scope>NUCLEOTIDE SEQUENCE [LARGE SCALE GENOMIC DNA]</scope>
    <source>
        <strain evidence="9">DRR0105</strain>
    </source>
</reference>
<name>A0AAW1B807_CROAD</name>